<keyword evidence="2" id="KW-0239">DNA-directed DNA polymerase</keyword>
<keyword evidence="2" id="KW-0808">Transferase</keyword>
<dbReference type="GO" id="GO:0003887">
    <property type="term" value="F:DNA-directed DNA polymerase activity"/>
    <property type="evidence" value="ECO:0007669"/>
    <property type="project" value="UniProtKB-KW"/>
</dbReference>
<organism evidence="2">
    <name type="scientific">Tanacetum cinerariifolium</name>
    <name type="common">Dalmatian daisy</name>
    <name type="synonym">Chrysanthemum cinerariifolium</name>
    <dbReference type="NCBI Taxonomy" id="118510"/>
    <lineage>
        <taxon>Eukaryota</taxon>
        <taxon>Viridiplantae</taxon>
        <taxon>Streptophyta</taxon>
        <taxon>Embryophyta</taxon>
        <taxon>Tracheophyta</taxon>
        <taxon>Spermatophyta</taxon>
        <taxon>Magnoliopsida</taxon>
        <taxon>eudicotyledons</taxon>
        <taxon>Gunneridae</taxon>
        <taxon>Pentapetalae</taxon>
        <taxon>asterids</taxon>
        <taxon>campanulids</taxon>
        <taxon>Asterales</taxon>
        <taxon>Asteraceae</taxon>
        <taxon>Asteroideae</taxon>
        <taxon>Anthemideae</taxon>
        <taxon>Anthemidinae</taxon>
        <taxon>Tanacetum</taxon>
    </lineage>
</organism>
<feature type="region of interest" description="Disordered" evidence="1">
    <location>
        <begin position="35"/>
        <end position="54"/>
    </location>
</feature>
<proteinExistence type="predicted"/>
<comment type="caution">
    <text evidence="2">The sequence shown here is derived from an EMBL/GenBank/DDBJ whole genome shotgun (WGS) entry which is preliminary data.</text>
</comment>
<sequence length="137" mass="15672">MACKRISYLETPARKVGLKNPYLICDYYGRSHEAEECSQNNPAEQAGEDEDPNEVKEVSFYPRMETVEPLEWKALKNQLKPSSIEPPEIKFKELPKHLKYAFLQDNNQLPVVISSALSTIEKARLLEVLKNHKAAIT</sequence>
<protein>
    <submittedName>
        <fullName evidence="2">DNA-directed DNA polymerase</fullName>
    </submittedName>
</protein>
<keyword evidence="2" id="KW-0548">Nucleotidyltransferase</keyword>
<evidence type="ECO:0000256" key="1">
    <source>
        <dbReference type="SAM" id="MobiDB-lite"/>
    </source>
</evidence>
<reference evidence="2" key="1">
    <citation type="journal article" date="2019" name="Sci. Rep.">
        <title>Draft genome of Tanacetum cinerariifolium, the natural source of mosquito coil.</title>
        <authorList>
            <person name="Yamashiro T."/>
            <person name="Shiraishi A."/>
            <person name="Satake H."/>
            <person name="Nakayama K."/>
        </authorList>
    </citation>
    <scope>NUCLEOTIDE SEQUENCE</scope>
</reference>
<dbReference type="AlphaFoldDB" id="A0A6L2MHC5"/>
<accession>A0A6L2MHC5</accession>
<name>A0A6L2MHC5_TANCI</name>
<dbReference type="EMBL" id="BKCJ010006672">
    <property type="protein sequence ID" value="GEU73356.1"/>
    <property type="molecule type" value="Genomic_DNA"/>
</dbReference>
<gene>
    <name evidence="2" type="ORF">Tci_045334</name>
</gene>
<evidence type="ECO:0000313" key="2">
    <source>
        <dbReference type="EMBL" id="GEU73356.1"/>
    </source>
</evidence>